<keyword evidence="3 6" id="KW-0540">Nuclease</keyword>
<dbReference type="GO" id="GO:0009318">
    <property type="term" value="C:exodeoxyribonuclease VII complex"/>
    <property type="evidence" value="ECO:0007669"/>
    <property type="project" value="UniProtKB-UniRule"/>
</dbReference>
<dbReference type="PANTHER" id="PTHR34137">
    <property type="entry name" value="EXODEOXYRIBONUCLEASE 7 SMALL SUBUNIT"/>
    <property type="match status" value="1"/>
</dbReference>
<dbReference type="Gene3D" id="1.10.287.1040">
    <property type="entry name" value="Exonuclease VII, small subunit"/>
    <property type="match status" value="1"/>
</dbReference>
<evidence type="ECO:0000256" key="1">
    <source>
        <dbReference type="ARBA" id="ARBA00009998"/>
    </source>
</evidence>
<dbReference type="HAMAP" id="MF_00337">
    <property type="entry name" value="Exonuc_7_S"/>
    <property type="match status" value="1"/>
</dbReference>
<dbReference type="RefSeq" id="WP_183640012.1">
    <property type="nucleotide sequence ID" value="NZ_JACHBL010000001.1"/>
</dbReference>
<evidence type="ECO:0000256" key="3">
    <source>
        <dbReference type="ARBA" id="ARBA00022722"/>
    </source>
</evidence>
<dbReference type="GO" id="GO:0008855">
    <property type="term" value="F:exodeoxyribonuclease VII activity"/>
    <property type="evidence" value="ECO:0007669"/>
    <property type="project" value="UniProtKB-UniRule"/>
</dbReference>
<keyword evidence="8" id="KW-1185">Reference proteome</keyword>
<comment type="function">
    <text evidence="6">Bidirectionally degrades single-stranded DNA into large acid-insoluble oligonucleotides, which are then degraded further into small acid-soluble oligonucleotides.</text>
</comment>
<proteinExistence type="inferred from homology"/>
<evidence type="ECO:0000256" key="2">
    <source>
        <dbReference type="ARBA" id="ARBA00022490"/>
    </source>
</evidence>
<organism evidence="7 8">
    <name type="scientific">Neomicrococcus lactis</name>
    <dbReference type="NCBI Taxonomy" id="732241"/>
    <lineage>
        <taxon>Bacteria</taxon>
        <taxon>Bacillati</taxon>
        <taxon>Actinomycetota</taxon>
        <taxon>Actinomycetes</taxon>
        <taxon>Micrococcales</taxon>
        <taxon>Micrococcaceae</taxon>
        <taxon>Neomicrococcus</taxon>
    </lineage>
</organism>
<dbReference type="EC" id="3.1.11.6" evidence="6"/>
<dbReference type="PANTHER" id="PTHR34137:SF1">
    <property type="entry name" value="EXODEOXYRIBONUCLEASE 7 SMALL SUBUNIT"/>
    <property type="match status" value="1"/>
</dbReference>
<dbReference type="NCBIfam" id="NF002139">
    <property type="entry name" value="PRK00977.1-3"/>
    <property type="match status" value="1"/>
</dbReference>
<comment type="subcellular location">
    <subcellularLocation>
        <location evidence="6">Cytoplasm</location>
    </subcellularLocation>
</comment>
<dbReference type="InterPro" id="IPR003761">
    <property type="entry name" value="Exonuc_VII_S"/>
</dbReference>
<protein>
    <recommendedName>
        <fullName evidence="6">Exodeoxyribonuclease 7 small subunit</fullName>
        <ecNumber evidence="6">3.1.11.6</ecNumber>
    </recommendedName>
    <alternativeName>
        <fullName evidence="6">Exodeoxyribonuclease VII small subunit</fullName>
        <shortName evidence="6">Exonuclease VII small subunit</shortName>
    </alternativeName>
</protein>
<sequence>MPTKDTGEAKNADIASLSYEQAREELVAVVSQLEAGGTSLEQSLALWERGEALAQRCEAWLAGAQERIEQARQASAQNPED</sequence>
<dbReference type="EMBL" id="JACHBL010000001">
    <property type="protein sequence ID" value="MBB5597132.1"/>
    <property type="molecule type" value="Genomic_DNA"/>
</dbReference>
<dbReference type="GO" id="GO:0006308">
    <property type="term" value="P:DNA catabolic process"/>
    <property type="evidence" value="ECO:0007669"/>
    <property type="project" value="UniProtKB-UniRule"/>
</dbReference>
<evidence type="ECO:0000313" key="7">
    <source>
        <dbReference type="EMBL" id="MBB5597132.1"/>
    </source>
</evidence>
<evidence type="ECO:0000313" key="8">
    <source>
        <dbReference type="Proteomes" id="UP000523863"/>
    </source>
</evidence>
<reference evidence="7 8" key="1">
    <citation type="submission" date="2020-08" db="EMBL/GenBank/DDBJ databases">
        <title>Sequencing the genomes of 1000 actinobacteria strains.</title>
        <authorList>
            <person name="Klenk H.-P."/>
        </authorList>
    </citation>
    <scope>NUCLEOTIDE SEQUENCE [LARGE SCALE GENOMIC DNA]</scope>
    <source>
        <strain evidence="7 8">DSM 23694</strain>
    </source>
</reference>
<dbReference type="InterPro" id="IPR037004">
    <property type="entry name" value="Exonuc_VII_ssu_sf"/>
</dbReference>
<evidence type="ECO:0000256" key="4">
    <source>
        <dbReference type="ARBA" id="ARBA00022801"/>
    </source>
</evidence>
<comment type="caution">
    <text evidence="7">The sequence shown here is derived from an EMBL/GenBank/DDBJ whole genome shotgun (WGS) entry which is preliminary data.</text>
</comment>
<evidence type="ECO:0000256" key="6">
    <source>
        <dbReference type="HAMAP-Rule" id="MF_00337"/>
    </source>
</evidence>
<comment type="similarity">
    <text evidence="1 6">Belongs to the XseB family.</text>
</comment>
<dbReference type="SUPFAM" id="SSF116842">
    <property type="entry name" value="XseB-like"/>
    <property type="match status" value="1"/>
</dbReference>
<comment type="catalytic activity">
    <reaction evidence="6">
        <text>Exonucleolytic cleavage in either 5'- to 3'- or 3'- to 5'-direction to yield nucleoside 5'-phosphates.</text>
        <dbReference type="EC" id="3.1.11.6"/>
    </reaction>
</comment>
<name>A0A7W8Y955_9MICC</name>
<keyword evidence="5 6" id="KW-0269">Exonuclease</keyword>
<comment type="subunit">
    <text evidence="6">Heterooligomer composed of large and small subunits.</text>
</comment>
<dbReference type="GO" id="GO:0005829">
    <property type="term" value="C:cytosol"/>
    <property type="evidence" value="ECO:0007669"/>
    <property type="project" value="TreeGrafter"/>
</dbReference>
<gene>
    <name evidence="6" type="primary">xseB</name>
    <name evidence="7" type="ORF">BKA12_000212</name>
</gene>
<dbReference type="Pfam" id="PF02609">
    <property type="entry name" value="Exonuc_VII_S"/>
    <property type="match status" value="1"/>
</dbReference>
<keyword evidence="4 6" id="KW-0378">Hydrolase</keyword>
<dbReference type="AlphaFoldDB" id="A0A7W8Y955"/>
<dbReference type="Proteomes" id="UP000523863">
    <property type="component" value="Unassembled WGS sequence"/>
</dbReference>
<evidence type="ECO:0000256" key="5">
    <source>
        <dbReference type="ARBA" id="ARBA00022839"/>
    </source>
</evidence>
<keyword evidence="2 6" id="KW-0963">Cytoplasm</keyword>
<accession>A0A7W8Y955</accession>
<dbReference type="NCBIfam" id="TIGR01280">
    <property type="entry name" value="xseB"/>
    <property type="match status" value="1"/>
</dbReference>